<protein>
    <submittedName>
        <fullName evidence="1">Uncharacterized protein</fullName>
    </submittedName>
</protein>
<reference evidence="1 2" key="1">
    <citation type="journal article" date="2011" name="Appl. Environ. Microbiol.">
        <title>Genome signatures of Escherichia coli O157:H7 isolates from the bovine host reservoir.</title>
        <authorList>
            <person name="Eppinger M."/>
            <person name="Mammel M.K."/>
            <person name="Leclerc J.E."/>
            <person name="Ravel J."/>
            <person name="Cebula T.A."/>
        </authorList>
    </citation>
    <scope>NUCLEOTIDE SEQUENCE [LARGE SCALE GENOMIC DNA]</scope>
    <source>
        <strain evidence="1 2">EC869</strain>
    </source>
</reference>
<gene>
    <name evidence="1" type="ORF">ECH7EC869_1338</name>
</gene>
<sequence length="44" mass="4947">MPENQLCAGQLKIQWRKGQRFFFAEGSGVNQAIQCGPMLMMTCP</sequence>
<organism evidence="1 2">
    <name type="scientific">Escherichia coli O157:H7 (strain EC869)</name>
    <dbReference type="NCBI Taxonomy" id="478008"/>
    <lineage>
        <taxon>Bacteria</taxon>
        <taxon>Pseudomonadati</taxon>
        <taxon>Pseudomonadota</taxon>
        <taxon>Gammaproteobacteria</taxon>
        <taxon>Enterobacterales</taxon>
        <taxon>Enterobacteriaceae</taxon>
        <taxon>Escherichia</taxon>
    </lineage>
</organism>
<accession>A0A0H3Q2J8</accession>
<dbReference type="AlphaFoldDB" id="A0A0H3Q2J8"/>
<dbReference type="EMBL" id="ABHU01000002">
    <property type="protein sequence ID" value="EDU93029.1"/>
    <property type="molecule type" value="Genomic_DNA"/>
</dbReference>
<dbReference type="Proteomes" id="UP000004641">
    <property type="component" value="Unassembled WGS sequence"/>
</dbReference>
<dbReference type="BioCyc" id="ECOL478008-HMP:G76-486458-MONOMER"/>
<evidence type="ECO:0000313" key="2">
    <source>
        <dbReference type="Proteomes" id="UP000004641"/>
    </source>
</evidence>
<name>A0A0H3Q2J8_ECO5C</name>
<proteinExistence type="predicted"/>
<comment type="caution">
    <text evidence="1">The sequence shown here is derived from an EMBL/GenBank/DDBJ whole genome shotgun (WGS) entry which is preliminary data.</text>
</comment>
<evidence type="ECO:0000313" key="1">
    <source>
        <dbReference type="EMBL" id="EDU93029.1"/>
    </source>
</evidence>